<evidence type="ECO:0000256" key="1">
    <source>
        <dbReference type="ARBA" id="ARBA00023002"/>
    </source>
</evidence>
<feature type="non-terminal residue" evidence="3">
    <location>
        <position position="231"/>
    </location>
</feature>
<dbReference type="Pfam" id="PF01855">
    <property type="entry name" value="POR_N"/>
    <property type="match status" value="1"/>
</dbReference>
<reference evidence="3" key="1">
    <citation type="journal article" date="2014" name="Front. Microbiol.">
        <title>High frequency of phylogenetically diverse reductive dehalogenase-homologous genes in deep subseafloor sedimentary metagenomes.</title>
        <authorList>
            <person name="Kawai M."/>
            <person name="Futagami T."/>
            <person name="Toyoda A."/>
            <person name="Takaki Y."/>
            <person name="Nishi S."/>
            <person name="Hori S."/>
            <person name="Arai W."/>
            <person name="Tsubouchi T."/>
            <person name="Morono Y."/>
            <person name="Uchiyama I."/>
            <person name="Ito T."/>
            <person name="Fujiyama A."/>
            <person name="Inagaki F."/>
            <person name="Takami H."/>
        </authorList>
    </citation>
    <scope>NUCLEOTIDE SEQUENCE</scope>
    <source>
        <strain evidence="3">Expedition CK06-06</strain>
    </source>
</reference>
<dbReference type="Gene3D" id="3.40.50.970">
    <property type="match status" value="1"/>
</dbReference>
<dbReference type="PANTHER" id="PTHR32154:SF30">
    <property type="entry name" value="2-OXOACID OXIDOREDUCTASE (FERREDOXIN)"/>
    <property type="match status" value="1"/>
</dbReference>
<dbReference type="GO" id="GO:0016491">
    <property type="term" value="F:oxidoreductase activity"/>
    <property type="evidence" value="ECO:0007669"/>
    <property type="project" value="UniProtKB-KW"/>
</dbReference>
<dbReference type="InterPro" id="IPR029061">
    <property type="entry name" value="THDP-binding"/>
</dbReference>
<proteinExistence type="predicted"/>
<dbReference type="InterPro" id="IPR002880">
    <property type="entry name" value="Pyrv_Fd/Flavodoxin_OxRdtase_N"/>
</dbReference>
<organism evidence="3">
    <name type="scientific">marine sediment metagenome</name>
    <dbReference type="NCBI Taxonomy" id="412755"/>
    <lineage>
        <taxon>unclassified sequences</taxon>
        <taxon>metagenomes</taxon>
        <taxon>ecological metagenomes</taxon>
    </lineage>
</organism>
<sequence>MTSITAYEPGASQLLMGNEAIARGALEAGLGFASAYPGTPSSEILGSLAEVAGEMDIHVEWSVNEKVALEAAAAASFAGVRAIVAMKQNGLNVASDFLMNLNLTGTNAGLVLVLCDDPSALSSTNEQDSRPIAKWAELPLLEPATFQEAMDMTKWAFELSEEIKNVCLIRSVTRVSHARGDVRLGELVPPSRQARFAPTALGQFTPYLVSLKHTLLHQKVNKTRGLFESSP</sequence>
<dbReference type="EMBL" id="BARS01030702">
    <property type="protein sequence ID" value="GAG24895.1"/>
    <property type="molecule type" value="Genomic_DNA"/>
</dbReference>
<keyword evidence="1" id="KW-0560">Oxidoreductase</keyword>
<accession>X0W2V8</accession>
<comment type="caution">
    <text evidence="3">The sequence shown here is derived from an EMBL/GenBank/DDBJ whole genome shotgun (WGS) entry which is preliminary data.</text>
</comment>
<dbReference type="AlphaFoldDB" id="X0W2V8"/>
<dbReference type="FunFam" id="3.40.50.970:FF:000039">
    <property type="entry name" value="Indolepyruvate oxidoreductase subunit IorA"/>
    <property type="match status" value="1"/>
</dbReference>
<dbReference type="PANTHER" id="PTHR32154">
    <property type="entry name" value="PYRUVATE-FLAVODOXIN OXIDOREDUCTASE-RELATED"/>
    <property type="match status" value="1"/>
</dbReference>
<dbReference type="InterPro" id="IPR050722">
    <property type="entry name" value="Pyruvate:ferred/Flavod_OxRd"/>
</dbReference>
<dbReference type="GO" id="GO:0006979">
    <property type="term" value="P:response to oxidative stress"/>
    <property type="evidence" value="ECO:0007669"/>
    <property type="project" value="TreeGrafter"/>
</dbReference>
<dbReference type="CDD" id="cd07034">
    <property type="entry name" value="TPP_PYR_PFOR_IOR-alpha_like"/>
    <property type="match status" value="1"/>
</dbReference>
<name>X0W2V8_9ZZZZ</name>
<gene>
    <name evidence="3" type="ORF">S01H1_47866</name>
</gene>
<evidence type="ECO:0000313" key="3">
    <source>
        <dbReference type="EMBL" id="GAG24895.1"/>
    </source>
</evidence>
<protein>
    <recommendedName>
        <fullName evidence="2">Pyruvate flavodoxin/ferredoxin oxidoreductase pyrimidine binding domain-containing protein</fullName>
    </recommendedName>
</protein>
<evidence type="ECO:0000259" key="2">
    <source>
        <dbReference type="Pfam" id="PF01855"/>
    </source>
</evidence>
<dbReference type="SUPFAM" id="SSF52518">
    <property type="entry name" value="Thiamin diphosphate-binding fold (THDP-binding)"/>
    <property type="match status" value="1"/>
</dbReference>
<feature type="domain" description="Pyruvate flavodoxin/ferredoxin oxidoreductase pyrimidine binding" evidence="2">
    <location>
        <begin position="24"/>
        <end position="187"/>
    </location>
</feature>